<dbReference type="EMBL" id="AP028956">
    <property type="protein sequence ID" value="BET39666.1"/>
    <property type="molecule type" value="Genomic_DNA"/>
</dbReference>
<reference evidence="2" key="1">
    <citation type="journal article" date="2024" name="FEMS Microbiol. Lett.">
        <title>Genomic insights into Spiroplasma endosymbionts that induce male-killing and protective phenotypes in the pea aphid.</title>
        <authorList>
            <person name="Arai H."/>
            <person name="Legeai F."/>
            <person name="Kageyama D."/>
            <person name="Sugio A."/>
            <person name="Simon J.C."/>
        </authorList>
    </citation>
    <scope>NUCLEOTIDE SEQUENCE [LARGE SCALE GENOMIC DNA]</scope>
    <source>
        <strain evidence="2">sAp269</strain>
        <plasmid evidence="2">pSAP_1</plasmid>
    </source>
</reference>
<organism evidence="1 2">
    <name type="scientific">Spiroplasma ixodetis</name>
    <dbReference type="NCBI Taxonomy" id="2141"/>
    <lineage>
        <taxon>Bacteria</taxon>
        <taxon>Bacillati</taxon>
        <taxon>Mycoplasmatota</taxon>
        <taxon>Mollicutes</taxon>
        <taxon>Entomoplasmatales</taxon>
        <taxon>Spiroplasmataceae</taxon>
        <taxon>Spiroplasma</taxon>
    </lineage>
</organism>
<evidence type="ECO:0000313" key="2">
    <source>
        <dbReference type="Proteomes" id="UP001473424"/>
    </source>
</evidence>
<geneLocation type="plasmid" evidence="1 2">
    <name>pSAP_1</name>
</geneLocation>
<sequence length="86" mass="10292">MPIETKNVIKNKILERVENTAAFSKENSKAKDKRFTTDMIPNMYCEKELVETFRKEAKEKKWLYTTLMNEILRERYGKGNKKNEND</sequence>
<evidence type="ECO:0000313" key="1">
    <source>
        <dbReference type="EMBL" id="BET39666.1"/>
    </source>
</evidence>
<name>A0ABN7BXG9_9MOLU</name>
<keyword evidence="1" id="KW-0614">Plasmid</keyword>
<accession>A0ABN7BXG9</accession>
<protein>
    <submittedName>
        <fullName evidence="1">Uncharacterized protein</fullName>
    </submittedName>
</protein>
<gene>
    <name evidence="1" type="ORF">SAP269_22550</name>
</gene>
<proteinExistence type="predicted"/>
<keyword evidence="2" id="KW-1185">Reference proteome</keyword>
<dbReference type="Proteomes" id="UP001473424">
    <property type="component" value="Plasmid pSAP_1"/>
</dbReference>
<dbReference type="RefSeq" id="WP_353307289.1">
    <property type="nucleotide sequence ID" value="NZ_AP028956.1"/>
</dbReference>